<reference evidence="2 3" key="1">
    <citation type="journal article" date="2013" name="Int. J. Syst. Evol. Microbiol.">
        <title>Marinoscillum luteum sp. nov., isolated from marine sediment.</title>
        <authorList>
            <person name="Cha I.T."/>
            <person name="Park S.J."/>
            <person name="Kim S.J."/>
            <person name="Kim J.G."/>
            <person name="Jung M.Y."/>
            <person name="Shin K.S."/>
            <person name="Kwon K.K."/>
            <person name="Yang S.H."/>
            <person name="Seo Y.S."/>
            <person name="Rhee S.K."/>
        </authorList>
    </citation>
    <scope>NUCLEOTIDE SEQUENCE [LARGE SCALE GENOMIC DNA]</scope>
    <source>
        <strain evidence="2 3">KCTC 23939</strain>
    </source>
</reference>
<protein>
    <recommendedName>
        <fullName evidence="4">Cohesin domain-containing protein</fullName>
    </recommendedName>
</protein>
<evidence type="ECO:0000313" key="2">
    <source>
        <dbReference type="EMBL" id="MFH6981798.1"/>
    </source>
</evidence>
<keyword evidence="1" id="KW-0732">Signal</keyword>
<gene>
    <name evidence="2" type="ORF">ACHKAR_00035</name>
</gene>
<feature type="non-terminal residue" evidence="2">
    <location>
        <position position="220"/>
    </location>
</feature>
<comment type="caution">
    <text evidence="2">The sequence shown here is derived from an EMBL/GenBank/DDBJ whole genome shotgun (WGS) entry which is preliminary data.</text>
</comment>
<dbReference type="RefSeq" id="WP_395415656.1">
    <property type="nucleotide sequence ID" value="NZ_JBIPKE010000003.1"/>
</dbReference>
<sequence length="220" mass="23217">MKRILLCLLVVLGWNCAKAATPLFQSAVMKTTTTFEITYDINVAFSVSEAAFLTGLSVDGKSFTSATILNNVITVTLSAPVPTNYSANDLIITAGTIKDAIAVETNAGVSGETLSDGVPPVVTYSAMFDADLNGKIDSMSVVFSENLKTGSGLFFAIGHFGITGYSVASMDSTKQDTVQFVLTELAYFDTDSVATIDFLDPSKFEDLAGNVLVDTTVIAN</sequence>
<dbReference type="Proteomes" id="UP001610063">
    <property type="component" value="Unassembled WGS sequence"/>
</dbReference>
<organism evidence="2 3">
    <name type="scientific">Marinoscillum luteum</name>
    <dbReference type="NCBI Taxonomy" id="861051"/>
    <lineage>
        <taxon>Bacteria</taxon>
        <taxon>Pseudomonadati</taxon>
        <taxon>Bacteroidota</taxon>
        <taxon>Cytophagia</taxon>
        <taxon>Cytophagales</taxon>
        <taxon>Reichenbachiellaceae</taxon>
        <taxon>Marinoscillum</taxon>
    </lineage>
</organism>
<accession>A0ABW7N268</accession>
<name>A0ABW7N268_9BACT</name>
<evidence type="ECO:0000313" key="3">
    <source>
        <dbReference type="Proteomes" id="UP001610063"/>
    </source>
</evidence>
<feature type="signal peptide" evidence="1">
    <location>
        <begin position="1"/>
        <end position="19"/>
    </location>
</feature>
<evidence type="ECO:0008006" key="4">
    <source>
        <dbReference type="Google" id="ProtNLM"/>
    </source>
</evidence>
<proteinExistence type="predicted"/>
<feature type="chain" id="PRO_5045262707" description="Cohesin domain-containing protein" evidence="1">
    <location>
        <begin position="20"/>
        <end position="220"/>
    </location>
</feature>
<evidence type="ECO:0000256" key="1">
    <source>
        <dbReference type="SAM" id="SignalP"/>
    </source>
</evidence>
<dbReference type="EMBL" id="JBIPKE010000003">
    <property type="protein sequence ID" value="MFH6981798.1"/>
    <property type="molecule type" value="Genomic_DNA"/>
</dbReference>
<keyword evidence="3" id="KW-1185">Reference proteome</keyword>